<comment type="subcellular location">
    <subcellularLocation>
        <location evidence="1">Cell membrane</location>
        <topology evidence="1">Multi-pass membrane protein</topology>
    </subcellularLocation>
</comment>
<reference evidence="6 7" key="1">
    <citation type="submission" date="2018-10" db="EMBL/GenBank/DDBJ databases">
        <title>Natrarchaeobius chitinivorans gen. nov., sp. nov., and Natrarchaeobius haloalkaliphilus sp. nov., alkaliphilic, chitin-utilizing haloarchaea from hypersaline alkaline lakes.</title>
        <authorList>
            <person name="Sorokin D.Y."/>
            <person name="Elcheninov A.G."/>
            <person name="Kostrikina N.A."/>
            <person name="Bale N.J."/>
            <person name="Sinninghe Damste J.S."/>
            <person name="Khijniak T.V."/>
            <person name="Kublanov I.V."/>
            <person name="Toshchakov S.V."/>
        </authorList>
    </citation>
    <scope>NUCLEOTIDE SEQUENCE [LARGE SCALE GENOMIC DNA]</scope>
    <source>
        <strain evidence="6 7">AArcht7</strain>
    </source>
</reference>
<evidence type="ECO:0000313" key="7">
    <source>
        <dbReference type="Proteomes" id="UP000281431"/>
    </source>
</evidence>
<protein>
    <submittedName>
        <fullName evidence="6">Flippase</fullName>
    </submittedName>
</protein>
<evidence type="ECO:0000313" key="6">
    <source>
        <dbReference type="EMBL" id="RQH00974.1"/>
    </source>
</evidence>
<dbReference type="EMBL" id="REFZ01000005">
    <property type="protein sequence ID" value="RQH00974.1"/>
    <property type="molecule type" value="Genomic_DNA"/>
</dbReference>
<dbReference type="InterPro" id="IPR050833">
    <property type="entry name" value="Poly_Biosynth_Transport"/>
</dbReference>
<dbReference type="Proteomes" id="UP000281431">
    <property type="component" value="Unassembled WGS sequence"/>
</dbReference>
<organism evidence="6 7">
    <name type="scientific">Natrarchaeobius chitinivorans</name>
    <dbReference type="NCBI Taxonomy" id="1679083"/>
    <lineage>
        <taxon>Archaea</taxon>
        <taxon>Methanobacteriati</taxon>
        <taxon>Methanobacteriota</taxon>
        <taxon>Stenosarchaea group</taxon>
        <taxon>Halobacteria</taxon>
        <taxon>Halobacteriales</taxon>
        <taxon>Natrialbaceae</taxon>
        <taxon>Natrarchaeobius</taxon>
    </lineage>
</organism>
<dbReference type="InterPro" id="IPR002797">
    <property type="entry name" value="Polysacc_synth"/>
</dbReference>
<name>A0A3N6MAY1_NATCH</name>
<keyword evidence="4" id="KW-1133">Transmembrane helix</keyword>
<sequence length="501" mass="54816">MDIKKRLTHGFFYIFTGRVGAGVLTVLTTPLVVRVLGSGGYGDYAFAMAVYSALRTLAGGGVYEGARKYIAEYPDREDKAAVFSFYVTISFLSGAAIALGLVLFTYAAIGTVLLEYRLRNYLYIVAVMVFFHAFYHLVRSSLMGFKLEEYSETMYVLNRVFFPIIGLPLAVIGFHVSGVLIGHAASTFLIVVIGYAALKRHTSVRLRGIRSLVPNPVELFHSPMFRYGLLNVVFVLLTKSLYIADILLLQPFVASERVGFYNASLVVAEFLWFVPLALQIVLLHSASQLWAEGRTAEITEMASNITRYTLLLTGGVGVVLAIVGDSFLPIYFGGEFTASYVPMLLLLPGVVGFAVARPIYAIGQGHGNMRVLIYGTGAAAILNVLLNLALIPRYGVAGAAVATSIGYGSMLLFHVWAAKRLGFDPLRNVRLGRVIVSCLGPLPILWLIDRFVESNVLSIVVVTLVGLTTLFLLAWTTRALSRTEVTEVLEAVPRVRQLTSR</sequence>
<evidence type="ECO:0000256" key="4">
    <source>
        <dbReference type="ARBA" id="ARBA00022989"/>
    </source>
</evidence>
<comment type="caution">
    <text evidence="6">The sequence shown here is derived from an EMBL/GenBank/DDBJ whole genome shotgun (WGS) entry which is preliminary data.</text>
</comment>
<dbReference type="PANTHER" id="PTHR30250:SF11">
    <property type="entry name" value="O-ANTIGEN TRANSPORTER-RELATED"/>
    <property type="match status" value="1"/>
</dbReference>
<evidence type="ECO:0000256" key="5">
    <source>
        <dbReference type="ARBA" id="ARBA00023136"/>
    </source>
</evidence>
<evidence type="ECO:0000256" key="3">
    <source>
        <dbReference type="ARBA" id="ARBA00022692"/>
    </source>
</evidence>
<proteinExistence type="predicted"/>
<keyword evidence="3" id="KW-0812">Transmembrane</keyword>
<dbReference type="PANTHER" id="PTHR30250">
    <property type="entry name" value="PST FAMILY PREDICTED COLANIC ACID TRANSPORTER"/>
    <property type="match status" value="1"/>
</dbReference>
<gene>
    <name evidence="6" type="ORF">EA472_10175</name>
</gene>
<dbReference type="GO" id="GO:0005886">
    <property type="term" value="C:plasma membrane"/>
    <property type="evidence" value="ECO:0007669"/>
    <property type="project" value="UniProtKB-SubCell"/>
</dbReference>
<dbReference type="CDD" id="cd13128">
    <property type="entry name" value="MATE_Wzx_like"/>
    <property type="match status" value="1"/>
</dbReference>
<keyword evidence="5" id="KW-0472">Membrane</keyword>
<accession>A0A3N6MAY1</accession>
<keyword evidence="2" id="KW-1003">Cell membrane</keyword>
<keyword evidence="7" id="KW-1185">Reference proteome</keyword>
<evidence type="ECO:0000256" key="1">
    <source>
        <dbReference type="ARBA" id="ARBA00004651"/>
    </source>
</evidence>
<dbReference type="Pfam" id="PF01943">
    <property type="entry name" value="Polysacc_synt"/>
    <property type="match status" value="1"/>
</dbReference>
<evidence type="ECO:0000256" key="2">
    <source>
        <dbReference type="ARBA" id="ARBA00022475"/>
    </source>
</evidence>
<dbReference type="OrthoDB" id="19148at2157"/>
<dbReference type="AlphaFoldDB" id="A0A3N6MAY1"/>